<sequence>MTHSEIQNEVLEVFGHEIDITGPELVIVCVQWVDGNFEPQENFLGFYQASSTTDIAISCLIQDIL</sequence>
<proteinExistence type="predicted"/>
<reference evidence="1 2" key="1">
    <citation type="submission" date="2023-02" db="EMBL/GenBank/DDBJ databases">
        <title>LHISI_Scaffold_Assembly.</title>
        <authorList>
            <person name="Stuart O.P."/>
            <person name="Cleave R."/>
            <person name="Magrath M.J.L."/>
            <person name="Mikheyev A.S."/>
        </authorList>
    </citation>
    <scope>NUCLEOTIDE SEQUENCE [LARGE SCALE GENOMIC DNA]</scope>
    <source>
        <strain evidence="1">Daus_M_001</strain>
        <tissue evidence="1">Leg muscle</tissue>
    </source>
</reference>
<evidence type="ECO:0000313" key="2">
    <source>
        <dbReference type="Proteomes" id="UP001159363"/>
    </source>
</evidence>
<evidence type="ECO:0000313" key="1">
    <source>
        <dbReference type="EMBL" id="KAJ8892680.1"/>
    </source>
</evidence>
<dbReference type="Proteomes" id="UP001159363">
    <property type="component" value="Chromosome 2"/>
</dbReference>
<accession>A0ABQ9I7M4</accession>
<name>A0ABQ9I7M4_9NEOP</name>
<protein>
    <submittedName>
        <fullName evidence="1">Uncharacterized protein</fullName>
    </submittedName>
</protein>
<organism evidence="1 2">
    <name type="scientific">Dryococelus australis</name>
    <dbReference type="NCBI Taxonomy" id="614101"/>
    <lineage>
        <taxon>Eukaryota</taxon>
        <taxon>Metazoa</taxon>
        <taxon>Ecdysozoa</taxon>
        <taxon>Arthropoda</taxon>
        <taxon>Hexapoda</taxon>
        <taxon>Insecta</taxon>
        <taxon>Pterygota</taxon>
        <taxon>Neoptera</taxon>
        <taxon>Polyneoptera</taxon>
        <taxon>Phasmatodea</taxon>
        <taxon>Verophasmatodea</taxon>
        <taxon>Anareolatae</taxon>
        <taxon>Phasmatidae</taxon>
        <taxon>Eurycanthinae</taxon>
        <taxon>Dryococelus</taxon>
    </lineage>
</organism>
<comment type="caution">
    <text evidence="1">The sequence shown here is derived from an EMBL/GenBank/DDBJ whole genome shotgun (WGS) entry which is preliminary data.</text>
</comment>
<dbReference type="EMBL" id="JARBHB010000002">
    <property type="protein sequence ID" value="KAJ8892680.1"/>
    <property type="molecule type" value="Genomic_DNA"/>
</dbReference>
<keyword evidence="2" id="KW-1185">Reference proteome</keyword>
<gene>
    <name evidence="1" type="ORF">PR048_005261</name>
</gene>